<proteinExistence type="predicted"/>
<evidence type="ECO:0000256" key="1">
    <source>
        <dbReference type="ARBA" id="ARBA00023015"/>
    </source>
</evidence>
<dbReference type="Gene3D" id="3.40.50.2300">
    <property type="match status" value="2"/>
</dbReference>
<dbReference type="GO" id="GO:0000976">
    <property type="term" value="F:transcription cis-regulatory region binding"/>
    <property type="evidence" value="ECO:0007669"/>
    <property type="project" value="TreeGrafter"/>
</dbReference>
<dbReference type="CDD" id="cd06267">
    <property type="entry name" value="PBP1_LacI_sugar_binding-like"/>
    <property type="match status" value="1"/>
</dbReference>
<dbReference type="PROSITE" id="PS00356">
    <property type="entry name" value="HTH_LACI_1"/>
    <property type="match status" value="1"/>
</dbReference>
<gene>
    <name evidence="5" type="ORF">GCM10010979_06210</name>
</gene>
<dbReference type="Pfam" id="PF13377">
    <property type="entry name" value="Peripla_BP_3"/>
    <property type="match status" value="1"/>
</dbReference>
<keyword evidence="6" id="KW-1185">Reference proteome</keyword>
<evidence type="ECO:0000313" key="6">
    <source>
        <dbReference type="Proteomes" id="UP000606922"/>
    </source>
</evidence>
<name>A0A916WF21_9MICO</name>
<accession>A0A916WF21</accession>
<keyword evidence="3" id="KW-0804">Transcription</keyword>
<dbReference type="Gene3D" id="1.10.260.40">
    <property type="entry name" value="lambda repressor-like DNA-binding domains"/>
    <property type="match status" value="1"/>
</dbReference>
<evidence type="ECO:0000259" key="4">
    <source>
        <dbReference type="PROSITE" id="PS50932"/>
    </source>
</evidence>
<dbReference type="Pfam" id="PF00356">
    <property type="entry name" value="LacI"/>
    <property type="match status" value="1"/>
</dbReference>
<keyword evidence="2" id="KW-0238">DNA-binding</keyword>
<dbReference type="SMART" id="SM00354">
    <property type="entry name" value="HTH_LACI"/>
    <property type="match status" value="1"/>
</dbReference>
<dbReference type="PROSITE" id="PS50932">
    <property type="entry name" value="HTH_LACI_2"/>
    <property type="match status" value="1"/>
</dbReference>
<dbReference type="Proteomes" id="UP000606922">
    <property type="component" value="Unassembled WGS sequence"/>
</dbReference>
<dbReference type="GO" id="GO:0003700">
    <property type="term" value="F:DNA-binding transcription factor activity"/>
    <property type="evidence" value="ECO:0007669"/>
    <property type="project" value="TreeGrafter"/>
</dbReference>
<keyword evidence="1" id="KW-0805">Transcription regulation</keyword>
<comment type="caution">
    <text evidence="5">The sequence shown here is derived from an EMBL/GenBank/DDBJ whole genome shotgun (WGS) entry which is preliminary data.</text>
</comment>
<feature type="domain" description="HTH lacI-type" evidence="4">
    <location>
        <begin position="11"/>
        <end position="65"/>
    </location>
</feature>
<dbReference type="InterPro" id="IPR010982">
    <property type="entry name" value="Lambda_DNA-bd_dom_sf"/>
</dbReference>
<organism evidence="5 6">
    <name type="scientific">Conyzicola nivalis</name>
    <dbReference type="NCBI Taxonomy" id="1477021"/>
    <lineage>
        <taxon>Bacteria</taxon>
        <taxon>Bacillati</taxon>
        <taxon>Actinomycetota</taxon>
        <taxon>Actinomycetes</taxon>
        <taxon>Micrococcales</taxon>
        <taxon>Microbacteriaceae</taxon>
        <taxon>Conyzicola</taxon>
    </lineage>
</organism>
<sequence length="342" mass="36189">MTADQSHRRRVSLADVAREAGVSTSAASFALNGRTGVSEPVRERVKAAAEALGYVPWNSAVALRTGRSGAVALLIRNLRNPFFLDVINGFDATCATAGLAVIIGSADYSSDRERELVSTFIAREADGLALAPIGGGDAAARWQKSTGKPLVLINAANHSPQLDVSRAHVDSESAVRQAVDHLRELGHRRIAIVAAPHDRSADDERVDTFRAEMTRHRLEGRVVETAMQHDRAAEVVGAVMREDPATRPTAYITNSDYIASALYFAAAGAGVRVGEDISIVGHDDLSTSRLLAPALSTVAVDRFEIGVAAATLLIQELDGGERDTVVIPATLVPRGSSATAVN</sequence>
<dbReference type="EMBL" id="BMGB01000001">
    <property type="protein sequence ID" value="GGA94461.1"/>
    <property type="molecule type" value="Genomic_DNA"/>
</dbReference>
<evidence type="ECO:0000313" key="5">
    <source>
        <dbReference type="EMBL" id="GGA94461.1"/>
    </source>
</evidence>
<dbReference type="SUPFAM" id="SSF53822">
    <property type="entry name" value="Periplasmic binding protein-like I"/>
    <property type="match status" value="1"/>
</dbReference>
<dbReference type="InterPro" id="IPR046335">
    <property type="entry name" value="LacI/GalR-like_sensor"/>
</dbReference>
<reference evidence="5" key="2">
    <citation type="submission" date="2020-09" db="EMBL/GenBank/DDBJ databases">
        <authorList>
            <person name="Sun Q."/>
            <person name="Zhou Y."/>
        </authorList>
    </citation>
    <scope>NUCLEOTIDE SEQUENCE</scope>
    <source>
        <strain evidence="5">CGMCC 1.12813</strain>
    </source>
</reference>
<dbReference type="CDD" id="cd01392">
    <property type="entry name" value="HTH_LacI"/>
    <property type="match status" value="1"/>
</dbReference>
<protein>
    <submittedName>
        <fullName evidence="5">LacI family transcriptional regulator</fullName>
    </submittedName>
</protein>
<evidence type="ECO:0000256" key="3">
    <source>
        <dbReference type="ARBA" id="ARBA00023163"/>
    </source>
</evidence>
<dbReference type="SUPFAM" id="SSF47413">
    <property type="entry name" value="lambda repressor-like DNA-binding domains"/>
    <property type="match status" value="1"/>
</dbReference>
<dbReference type="PANTHER" id="PTHR30146">
    <property type="entry name" value="LACI-RELATED TRANSCRIPTIONAL REPRESSOR"/>
    <property type="match status" value="1"/>
</dbReference>
<dbReference type="RefSeq" id="WP_188509239.1">
    <property type="nucleotide sequence ID" value="NZ_BMGB01000001.1"/>
</dbReference>
<dbReference type="InterPro" id="IPR000843">
    <property type="entry name" value="HTH_LacI"/>
</dbReference>
<reference evidence="5" key="1">
    <citation type="journal article" date="2014" name="Int. J. Syst. Evol. Microbiol.">
        <title>Complete genome sequence of Corynebacterium casei LMG S-19264T (=DSM 44701T), isolated from a smear-ripened cheese.</title>
        <authorList>
            <consortium name="US DOE Joint Genome Institute (JGI-PGF)"/>
            <person name="Walter F."/>
            <person name="Albersmeier A."/>
            <person name="Kalinowski J."/>
            <person name="Ruckert C."/>
        </authorList>
    </citation>
    <scope>NUCLEOTIDE SEQUENCE</scope>
    <source>
        <strain evidence="5">CGMCC 1.12813</strain>
    </source>
</reference>
<dbReference type="AlphaFoldDB" id="A0A916WF21"/>
<dbReference type="PANTHER" id="PTHR30146:SF109">
    <property type="entry name" value="HTH-TYPE TRANSCRIPTIONAL REGULATOR GALS"/>
    <property type="match status" value="1"/>
</dbReference>
<evidence type="ECO:0000256" key="2">
    <source>
        <dbReference type="ARBA" id="ARBA00023125"/>
    </source>
</evidence>
<dbReference type="InterPro" id="IPR028082">
    <property type="entry name" value="Peripla_BP_I"/>
</dbReference>